<reference evidence="1" key="1">
    <citation type="journal article" date="2015" name="Nature">
        <title>Complex archaea that bridge the gap between prokaryotes and eukaryotes.</title>
        <authorList>
            <person name="Spang A."/>
            <person name="Saw J.H."/>
            <person name="Jorgensen S.L."/>
            <person name="Zaremba-Niedzwiedzka K."/>
            <person name="Martijn J."/>
            <person name="Lind A.E."/>
            <person name="van Eijk R."/>
            <person name="Schleper C."/>
            <person name="Guy L."/>
            <person name="Ettema T.J."/>
        </authorList>
    </citation>
    <scope>NUCLEOTIDE SEQUENCE</scope>
</reference>
<sequence length="107" mass="10858">VFGHAAATVLGAVVVFTSNAAGTADVERFRVSGANDSTSVFTWQNGTHTGIDITAASDLKHSGTKVIGARVIDARCDDAINSGDATTDGVIDSLRDAMITHGLIAAA</sequence>
<name>A0A0F8YXE5_9ZZZZ</name>
<gene>
    <name evidence="1" type="ORF">LCGC14_2766760</name>
</gene>
<comment type="caution">
    <text evidence="1">The sequence shown here is derived from an EMBL/GenBank/DDBJ whole genome shotgun (WGS) entry which is preliminary data.</text>
</comment>
<dbReference type="AlphaFoldDB" id="A0A0F8YXE5"/>
<organism evidence="1">
    <name type="scientific">marine sediment metagenome</name>
    <dbReference type="NCBI Taxonomy" id="412755"/>
    <lineage>
        <taxon>unclassified sequences</taxon>
        <taxon>metagenomes</taxon>
        <taxon>ecological metagenomes</taxon>
    </lineage>
</organism>
<protein>
    <submittedName>
        <fullName evidence="1">Uncharacterized protein</fullName>
    </submittedName>
</protein>
<accession>A0A0F8YXE5</accession>
<feature type="non-terminal residue" evidence="1">
    <location>
        <position position="1"/>
    </location>
</feature>
<proteinExistence type="predicted"/>
<evidence type="ECO:0000313" key="1">
    <source>
        <dbReference type="EMBL" id="KKK86083.1"/>
    </source>
</evidence>
<dbReference type="EMBL" id="LAZR01051012">
    <property type="protein sequence ID" value="KKK86083.1"/>
    <property type="molecule type" value="Genomic_DNA"/>
</dbReference>